<gene>
    <name evidence="1" type="ORF">ACFO5W_10710</name>
</gene>
<proteinExistence type="predicted"/>
<dbReference type="EMBL" id="JBHSGA010000017">
    <property type="protein sequence ID" value="MFC4527101.1"/>
    <property type="molecule type" value="Genomic_DNA"/>
</dbReference>
<dbReference type="RefSeq" id="WP_266149001.1">
    <property type="nucleotide sequence ID" value="NZ_CP064028.1"/>
</dbReference>
<evidence type="ECO:0000313" key="2">
    <source>
        <dbReference type="Proteomes" id="UP001595961"/>
    </source>
</evidence>
<organism evidence="1 2">
    <name type="scientific">Dyella halodurans</name>
    <dbReference type="NCBI Taxonomy" id="1920171"/>
    <lineage>
        <taxon>Bacteria</taxon>
        <taxon>Pseudomonadati</taxon>
        <taxon>Pseudomonadota</taxon>
        <taxon>Gammaproteobacteria</taxon>
        <taxon>Lysobacterales</taxon>
        <taxon>Rhodanobacteraceae</taxon>
        <taxon>Dyella</taxon>
    </lineage>
</organism>
<dbReference type="Proteomes" id="UP001595961">
    <property type="component" value="Unassembled WGS sequence"/>
</dbReference>
<accession>A0ABV9C287</accession>
<comment type="caution">
    <text evidence="1">The sequence shown here is derived from an EMBL/GenBank/DDBJ whole genome shotgun (WGS) entry which is preliminary data.</text>
</comment>
<reference evidence="2" key="1">
    <citation type="journal article" date="2019" name="Int. J. Syst. Evol. Microbiol.">
        <title>The Global Catalogue of Microorganisms (GCM) 10K type strain sequencing project: providing services to taxonomists for standard genome sequencing and annotation.</title>
        <authorList>
            <consortium name="The Broad Institute Genomics Platform"/>
            <consortium name="The Broad Institute Genome Sequencing Center for Infectious Disease"/>
            <person name="Wu L."/>
            <person name="Ma J."/>
        </authorList>
    </citation>
    <scope>NUCLEOTIDE SEQUENCE [LARGE SCALE GENOMIC DNA]</scope>
    <source>
        <strain evidence="2">CCM 4481</strain>
    </source>
</reference>
<name>A0ABV9C287_9GAMM</name>
<evidence type="ECO:0008006" key="3">
    <source>
        <dbReference type="Google" id="ProtNLM"/>
    </source>
</evidence>
<keyword evidence="2" id="KW-1185">Reference proteome</keyword>
<sequence>MNGEEQPSDPGAVSHAACRLARYLRANPLAGDTKEGIAQWWLGFASVSVDVVGRAIALLQEAGVLETVRAADGHVRYRRVSIDAEGDARLDRFIAVHADPTARH</sequence>
<evidence type="ECO:0000313" key="1">
    <source>
        <dbReference type="EMBL" id="MFC4527101.1"/>
    </source>
</evidence>
<protein>
    <recommendedName>
        <fullName evidence="3">MarR family transcriptional regulator</fullName>
    </recommendedName>
</protein>